<feature type="chain" id="PRO_5031001698" evidence="1">
    <location>
        <begin position="22"/>
        <end position="441"/>
    </location>
</feature>
<gene>
    <name evidence="2" type="ORF">HKN21_13770</name>
</gene>
<accession>A0A7Y2E9R4</accession>
<feature type="non-terminal residue" evidence="2">
    <location>
        <position position="441"/>
    </location>
</feature>
<comment type="caution">
    <text evidence="2">The sequence shown here is derived from an EMBL/GenBank/DDBJ whole genome shotgun (WGS) entry which is preliminary data.</text>
</comment>
<keyword evidence="1" id="KW-0732">Signal</keyword>
<evidence type="ECO:0000256" key="1">
    <source>
        <dbReference type="SAM" id="SignalP"/>
    </source>
</evidence>
<evidence type="ECO:0000313" key="2">
    <source>
        <dbReference type="EMBL" id="NNF07826.1"/>
    </source>
</evidence>
<feature type="signal peptide" evidence="1">
    <location>
        <begin position="1"/>
        <end position="21"/>
    </location>
</feature>
<dbReference type="AlphaFoldDB" id="A0A7Y2E9R4"/>
<dbReference type="Proteomes" id="UP000547674">
    <property type="component" value="Unassembled WGS sequence"/>
</dbReference>
<sequence>MRVLAWGFLCVLALGVCSARAWGEAPKPRFGAKNEIPAHGGWILEWDATDLLRFPWPTEPGALSGNYYVYEDDGRGTPRFRDLSPVGWSVAAERALLLRKRKERFGAFVGVLGSDHQNLTWTRPAPEDPLEPFPAQVECRPTGAVRLWIAEAADPESLWAGWHRVLRDEADRSRPSSGENAIPSGVWIGDASGGESVELQNKIGSRLRRLGFEGLLFSEKDLREKTALAVELGLKGGVRFDPLHVQEDELARLPFDAVRRTPTQEDAGRFSVRSNLSGRRWTRSRLNALKQTSFVWWEEADSAHPLSRLVATQRQKLRLPEVAATATPGASAGFRFADEATLEDQLWSLAWRSPRVSNLHTAPSSIPTDPSRFRQWLYIRALAQGSFWVFDEDIRPELQPKISALLPRITPKVHAEDLFRTNTETDTYPRHFRVVGTHREA</sequence>
<name>A0A7Y2E9R4_UNCEI</name>
<dbReference type="EMBL" id="JABDJR010000554">
    <property type="protein sequence ID" value="NNF07826.1"/>
    <property type="molecule type" value="Genomic_DNA"/>
</dbReference>
<proteinExistence type="predicted"/>
<protein>
    <submittedName>
        <fullName evidence="2">Uncharacterized protein</fullName>
    </submittedName>
</protein>
<organism evidence="2 3">
    <name type="scientific">Eiseniibacteriota bacterium</name>
    <dbReference type="NCBI Taxonomy" id="2212470"/>
    <lineage>
        <taxon>Bacteria</taxon>
        <taxon>Candidatus Eiseniibacteriota</taxon>
    </lineage>
</organism>
<reference evidence="2 3" key="1">
    <citation type="submission" date="2020-03" db="EMBL/GenBank/DDBJ databases">
        <title>Metabolic flexibility allows generalist bacteria to become dominant in a frequently disturbed ecosystem.</title>
        <authorList>
            <person name="Chen Y.-J."/>
            <person name="Leung P.M."/>
            <person name="Bay S.K."/>
            <person name="Hugenholtz P."/>
            <person name="Kessler A.J."/>
            <person name="Shelley G."/>
            <person name="Waite D.W."/>
            <person name="Cook P.L."/>
            <person name="Greening C."/>
        </authorList>
    </citation>
    <scope>NUCLEOTIDE SEQUENCE [LARGE SCALE GENOMIC DNA]</scope>
    <source>
        <strain evidence="2">SS_bin_28</strain>
    </source>
</reference>
<evidence type="ECO:0000313" key="3">
    <source>
        <dbReference type="Proteomes" id="UP000547674"/>
    </source>
</evidence>